<dbReference type="AlphaFoldDB" id="A0A9E2KET2"/>
<organism evidence="2 3">
    <name type="scientific">Candidatus Bacteroides intestinipullorum</name>
    <dbReference type="NCBI Taxonomy" id="2838471"/>
    <lineage>
        <taxon>Bacteria</taxon>
        <taxon>Pseudomonadati</taxon>
        <taxon>Bacteroidota</taxon>
        <taxon>Bacteroidia</taxon>
        <taxon>Bacteroidales</taxon>
        <taxon>Bacteroidaceae</taxon>
        <taxon>Bacteroides</taxon>
    </lineage>
</organism>
<sequence>MEATTPECQSIEEQAAKKEFIFINGKPWPWNCYLWKGREERRLPLRMYPKELYLYIRYELCRAFQSVRNSLSVWLRSLRCSGYNSSNNHSSKTDEPSNKDDNWDQG</sequence>
<evidence type="ECO:0000313" key="3">
    <source>
        <dbReference type="Proteomes" id="UP000824236"/>
    </source>
</evidence>
<evidence type="ECO:0000313" key="2">
    <source>
        <dbReference type="EMBL" id="MBU3813503.1"/>
    </source>
</evidence>
<name>A0A9E2KET2_9BACE</name>
<dbReference type="EMBL" id="JAHLFO010000040">
    <property type="protein sequence ID" value="MBU3813503.1"/>
    <property type="molecule type" value="Genomic_DNA"/>
</dbReference>
<proteinExistence type="predicted"/>
<comment type="caution">
    <text evidence="2">The sequence shown here is derived from an EMBL/GenBank/DDBJ whole genome shotgun (WGS) entry which is preliminary data.</text>
</comment>
<protein>
    <submittedName>
        <fullName evidence="2">Uncharacterized protein</fullName>
    </submittedName>
</protein>
<feature type="region of interest" description="Disordered" evidence="1">
    <location>
        <begin position="82"/>
        <end position="106"/>
    </location>
</feature>
<evidence type="ECO:0000256" key="1">
    <source>
        <dbReference type="SAM" id="MobiDB-lite"/>
    </source>
</evidence>
<reference evidence="2" key="2">
    <citation type="submission" date="2021-04" db="EMBL/GenBank/DDBJ databases">
        <authorList>
            <person name="Gilroy R."/>
        </authorList>
    </citation>
    <scope>NUCLEOTIDE SEQUENCE</scope>
    <source>
        <strain evidence="2">B3-3758</strain>
    </source>
</reference>
<feature type="compositionally biased region" description="Basic and acidic residues" evidence="1">
    <location>
        <begin position="91"/>
        <end position="106"/>
    </location>
</feature>
<gene>
    <name evidence="2" type="ORF">H9791_03205</name>
</gene>
<reference evidence="2" key="1">
    <citation type="journal article" date="2021" name="PeerJ">
        <title>Extensive microbial diversity within the chicken gut microbiome revealed by metagenomics and culture.</title>
        <authorList>
            <person name="Gilroy R."/>
            <person name="Ravi A."/>
            <person name="Getino M."/>
            <person name="Pursley I."/>
            <person name="Horton D.L."/>
            <person name="Alikhan N.F."/>
            <person name="Baker D."/>
            <person name="Gharbi K."/>
            <person name="Hall N."/>
            <person name="Watson M."/>
            <person name="Adriaenssens E.M."/>
            <person name="Foster-Nyarko E."/>
            <person name="Jarju S."/>
            <person name="Secka A."/>
            <person name="Antonio M."/>
            <person name="Oren A."/>
            <person name="Chaudhuri R.R."/>
            <person name="La Ragione R."/>
            <person name="Hildebrand F."/>
            <person name="Pallen M.J."/>
        </authorList>
    </citation>
    <scope>NUCLEOTIDE SEQUENCE</scope>
    <source>
        <strain evidence="2">B3-3758</strain>
    </source>
</reference>
<accession>A0A9E2KET2</accession>
<dbReference type="Proteomes" id="UP000824236">
    <property type="component" value="Unassembled WGS sequence"/>
</dbReference>